<keyword evidence="4" id="KW-1185">Reference proteome</keyword>
<keyword evidence="1" id="KW-0732">Signal</keyword>
<gene>
    <name evidence="3" type="ORF">DUPY_16420</name>
</gene>
<dbReference type="Pfam" id="PF20419">
    <property type="entry name" value="DUF6701"/>
    <property type="match status" value="1"/>
</dbReference>
<comment type="caution">
    <text evidence="3">The sequence shown here is derived from an EMBL/GenBank/DDBJ whole genome shotgun (WGS) entry which is preliminary data.</text>
</comment>
<evidence type="ECO:0000313" key="3">
    <source>
        <dbReference type="EMBL" id="OFA04756.1"/>
    </source>
</evidence>
<dbReference type="AlphaFoldDB" id="A0A1E7WY22"/>
<proteinExistence type="predicted"/>
<feature type="signal peptide" evidence="1">
    <location>
        <begin position="1"/>
        <end position="19"/>
    </location>
</feature>
<organism evidence="3 4">
    <name type="scientific">Duganella phyllosphaerae</name>
    <dbReference type="NCBI Taxonomy" id="762836"/>
    <lineage>
        <taxon>Bacteria</taxon>
        <taxon>Pseudomonadati</taxon>
        <taxon>Pseudomonadota</taxon>
        <taxon>Betaproteobacteria</taxon>
        <taxon>Burkholderiales</taxon>
        <taxon>Oxalobacteraceae</taxon>
        <taxon>Telluria group</taxon>
        <taxon>Duganella</taxon>
    </lineage>
</organism>
<protein>
    <recommendedName>
        <fullName evidence="2">DUF6701 domain-containing protein</fullName>
    </recommendedName>
</protein>
<reference evidence="4" key="1">
    <citation type="journal article" date="2016" name="Front. Microbiol.">
        <title>Molecular Keys to the Janthinobacterium and Duganella spp. Interaction with the Plant Pathogen Fusarium graminearum.</title>
        <authorList>
            <person name="Haack F.S."/>
            <person name="Poehlein A."/>
            <person name="Kroger C."/>
            <person name="Voigt C.A."/>
            <person name="Piepenbring M."/>
            <person name="Bode H.B."/>
            <person name="Daniel R."/>
            <person name="Schafer W."/>
            <person name="Streit W.R."/>
        </authorList>
    </citation>
    <scope>NUCLEOTIDE SEQUENCE [LARGE SCALE GENOMIC DNA]</scope>
    <source>
        <strain evidence="4">T54</strain>
    </source>
</reference>
<sequence length="1028" mass="105045">MLRVLWLAFCTLLMTIALAEPAQASKFTGNGKPPATCTLSGTTYTCSTIFSGDNDTAEIASGYTVLVTADLVMGYFQDIKMTGTARLETTGSYKIDITNTQQNNFSTDGATIKAGGNFSLGNGKTITANIIGATVDIVGSSSKITGTITATGNVNLVSGTQVTGAVSGGNITVGADAKLGSSLIATGAIRLESRVTVASGLSGASISTDSDVKITGAVKIAGLADFASGNTVTGKVDAGSLTLRSANATINGNVTVTGDTLLENSTVINGDLDANNVKTGDSNARINGNATVNSIYFGYGGTVSKVITCKNPPNPQKCSCVTYSSTYSYSPTCAAAAPASAHHFQITHSGNALTCQPQTVTVTACSNADCSTLYNNSIKTTLQPGGAEFTITGGSNNAASVSRSTAGTATLSASGAPNPTTCVGASGTASTSCDMVFSDTGLALTVPDHVSMTAANVTLQALKSAPAPNAGKTCVPLVASTTATVSFSCSQIDPANAAKPGMALKNSDAANYTSVSCGSGSTGVPLKFNADGLATANLQYPEVGKVSLSASYTSGNLGASTPAGGTAFTVAPKAFRLKATRVGTTPALPAGVFARAGEQFTLQISAVNALPDNPSNMDANVTKNFGKESTRESVQQTISVTEPTGGVGKLAGSFVITDGTASGPYTFDEVGKITITATNINPSTSTTNGTKPPTYYMGISRPDFETRGTLDLGRFIPDHFDTTLPQPLTDTAAGDTMDCSKTGGIVQPCSKRLVYSRQPFQLVVSAYNSAGALTKNYSGAYAKTITLLSWSNSVDTATVKAVEIDGMGWSEETSGGPKTRFTFAGGVGTLVKDSQNPLNLPYFAFAAASTPSNPTRFVVRATDTDGVTSARSAPAELELTAISGQLYIAPNFGSVNAPMPMHMEARFYLNGGYRLNPAFALPAPSLDLNSLRYSNCQKLLAADANGNCTAAAQLKLSGTGQPTFNNGKAVFRLQGPGIGPGSVGISLRGQCPTGASCPDWITYLPATVGNATFGIYRSGPVIYTREVY</sequence>
<accession>A0A1E7WY22</accession>
<dbReference type="EMBL" id="LROM01000068">
    <property type="protein sequence ID" value="OFA04756.1"/>
    <property type="molecule type" value="Genomic_DNA"/>
</dbReference>
<dbReference type="Proteomes" id="UP000175989">
    <property type="component" value="Unassembled WGS sequence"/>
</dbReference>
<name>A0A1E7WY22_9BURK</name>
<evidence type="ECO:0000259" key="2">
    <source>
        <dbReference type="Pfam" id="PF20419"/>
    </source>
</evidence>
<feature type="chain" id="PRO_5009207978" description="DUF6701 domain-containing protein" evidence="1">
    <location>
        <begin position="20"/>
        <end position="1028"/>
    </location>
</feature>
<feature type="domain" description="DUF6701" evidence="2">
    <location>
        <begin position="419"/>
        <end position="1027"/>
    </location>
</feature>
<dbReference type="InterPro" id="IPR046524">
    <property type="entry name" value="DUF6701"/>
</dbReference>
<dbReference type="PATRIC" id="fig|762836.4.peg.1712"/>
<evidence type="ECO:0000313" key="4">
    <source>
        <dbReference type="Proteomes" id="UP000175989"/>
    </source>
</evidence>
<evidence type="ECO:0000256" key="1">
    <source>
        <dbReference type="SAM" id="SignalP"/>
    </source>
</evidence>